<comment type="caution">
    <text evidence="2">The sequence shown here is derived from an EMBL/GenBank/DDBJ whole genome shotgun (WGS) entry which is preliminary data.</text>
</comment>
<proteinExistence type="predicted"/>
<feature type="region of interest" description="Disordered" evidence="1">
    <location>
        <begin position="1"/>
        <end position="25"/>
    </location>
</feature>
<name>A0A401SZQ7_CHIPU</name>
<evidence type="ECO:0000313" key="2">
    <source>
        <dbReference type="EMBL" id="GCC35861.1"/>
    </source>
</evidence>
<evidence type="ECO:0000256" key="1">
    <source>
        <dbReference type="SAM" id="MobiDB-lite"/>
    </source>
</evidence>
<keyword evidence="3" id="KW-1185">Reference proteome</keyword>
<sequence>MPRTEGRGFHLASQPTEVNEGRGQAAAVSSRNIVSRTESAGLSVHSFCSATQGEALTLTGSLPSPAPQYHRPFTVQGNWKGRIYRKEAQIKHQTKTCQRRYVHQELNMS</sequence>
<accession>A0A401SZQ7</accession>
<reference evidence="2 3" key="1">
    <citation type="journal article" date="2018" name="Nat. Ecol. Evol.">
        <title>Shark genomes provide insights into elasmobranch evolution and the origin of vertebrates.</title>
        <authorList>
            <person name="Hara Y"/>
            <person name="Yamaguchi K"/>
            <person name="Onimaru K"/>
            <person name="Kadota M"/>
            <person name="Koyanagi M"/>
            <person name="Keeley SD"/>
            <person name="Tatsumi K"/>
            <person name="Tanaka K"/>
            <person name="Motone F"/>
            <person name="Kageyama Y"/>
            <person name="Nozu R"/>
            <person name="Adachi N"/>
            <person name="Nishimura O"/>
            <person name="Nakagawa R"/>
            <person name="Tanegashima C"/>
            <person name="Kiyatake I"/>
            <person name="Matsumoto R"/>
            <person name="Murakumo K"/>
            <person name="Nishida K"/>
            <person name="Terakita A"/>
            <person name="Kuratani S"/>
            <person name="Sato K"/>
            <person name="Hyodo S Kuraku.S."/>
        </authorList>
    </citation>
    <scope>NUCLEOTIDE SEQUENCE [LARGE SCALE GENOMIC DNA]</scope>
</reference>
<organism evidence="2 3">
    <name type="scientific">Chiloscyllium punctatum</name>
    <name type="common">Brownbanded bambooshark</name>
    <name type="synonym">Hemiscyllium punctatum</name>
    <dbReference type="NCBI Taxonomy" id="137246"/>
    <lineage>
        <taxon>Eukaryota</taxon>
        <taxon>Metazoa</taxon>
        <taxon>Chordata</taxon>
        <taxon>Craniata</taxon>
        <taxon>Vertebrata</taxon>
        <taxon>Chondrichthyes</taxon>
        <taxon>Elasmobranchii</taxon>
        <taxon>Galeomorphii</taxon>
        <taxon>Galeoidea</taxon>
        <taxon>Orectolobiformes</taxon>
        <taxon>Hemiscylliidae</taxon>
        <taxon>Chiloscyllium</taxon>
    </lineage>
</organism>
<evidence type="ECO:0000313" key="3">
    <source>
        <dbReference type="Proteomes" id="UP000287033"/>
    </source>
</evidence>
<gene>
    <name evidence="2" type="ORF">chiPu_0014349</name>
</gene>
<dbReference type="AlphaFoldDB" id="A0A401SZQ7"/>
<dbReference type="EMBL" id="BEZZ01000752">
    <property type="protein sequence ID" value="GCC35861.1"/>
    <property type="molecule type" value="Genomic_DNA"/>
</dbReference>
<dbReference type="Proteomes" id="UP000287033">
    <property type="component" value="Unassembled WGS sequence"/>
</dbReference>
<protein>
    <submittedName>
        <fullName evidence="2">Uncharacterized protein</fullName>
    </submittedName>
</protein>